<dbReference type="EMBL" id="JAAMPT010000197">
    <property type="protein sequence ID" value="NMH24234.1"/>
    <property type="molecule type" value="Genomic_DNA"/>
</dbReference>
<name>A0ABX1QTT4_9FLAO</name>
<evidence type="ECO:0008006" key="4">
    <source>
        <dbReference type="Google" id="ProtNLM"/>
    </source>
</evidence>
<evidence type="ECO:0000256" key="1">
    <source>
        <dbReference type="SAM" id="SignalP"/>
    </source>
</evidence>
<comment type="caution">
    <text evidence="2">The sequence shown here is derived from an EMBL/GenBank/DDBJ whole genome shotgun (WGS) entry which is preliminary data.</text>
</comment>
<reference evidence="2 3" key="1">
    <citation type="submission" date="2020-02" db="EMBL/GenBank/DDBJ databases">
        <title>Flavobacterium sp. genome.</title>
        <authorList>
            <person name="Jung H.S."/>
            <person name="Baek J.H."/>
            <person name="Jeon C.O."/>
        </authorList>
    </citation>
    <scope>NUCLEOTIDE SEQUENCE [LARGE SCALE GENOMIC DNA]</scope>
    <source>
        <strain evidence="2 3">SE-s27</strain>
    </source>
</reference>
<protein>
    <recommendedName>
        <fullName evidence="4">DUF2282 domain-containing protein</fullName>
    </recommendedName>
</protein>
<organism evidence="2 3">
    <name type="scientific">Flavobacterium solisilvae</name>
    <dbReference type="NCBI Taxonomy" id="1852019"/>
    <lineage>
        <taxon>Bacteria</taxon>
        <taxon>Pseudomonadati</taxon>
        <taxon>Bacteroidota</taxon>
        <taxon>Flavobacteriia</taxon>
        <taxon>Flavobacteriales</taxon>
        <taxon>Flavobacteriaceae</taxon>
        <taxon>Flavobacterium</taxon>
    </lineage>
</organism>
<proteinExistence type="predicted"/>
<accession>A0ABX1QTT4</accession>
<feature type="signal peptide" evidence="1">
    <location>
        <begin position="1"/>
        <end position="19"/>
    </location>
</feature>
<dbReference type="Proteomes" id="UP000767947">
    <property type="component" value="Unassembled WGS sequence"/>
</dbReference>
<feature type="chain" id="PRO_5045421815" description="DUF2282 domain-containing protein" evidence="1">
    <location>
        <begin position="20"/>
        <end position="93"/>
    </location>
</feature>
<keyword evidence="3" id="KW-1185">Reference proteome</keyword>
<evidence type="ECO:0000313" key="2">
    <source>
        <dbReference type="EMBL" id="NMH24234.1"/>
    </source>
</evidence>
<dbReference type="InterPro" id="IPR045391">
    <property type="entry name" value="DUF6520"/>
</dbReference>
<keyword evidence="1" id="KW-0732">Signal</keyword>
<gene>
    <name evidence="2" type="ORF">G6042_03015</name>
</gene>
<dbReference type="Pfam" id="PF20130">
    <property type="entry name" value="DUF6520"/>
    <property type="match status" value="1"/>
</dbReference>
<evidence type="ECO:0000313" key="3">
    <source>
        <dbReference type="Proteomes" id="UP000767947"/>
    </source>
</evidence>
<dbReference type="RefSeq" id="WP_169522819.1">
    <property type="nucleotide sequence ID" value="NZ_JAAMPT010000197.1"/>
</dbReference>
<sequence length="93" mass="9838">MKTILKVILPVLAFTLASAGAVSTNDAKVKDAKKTVAIIGYIQNPTAASCLQVSVDCTTNNTGQNCMSSETPARRVWHKNAANACSVNLFKVL</sequence>